<dbReference type="InParanoid" id="A0A0Q2MGQ8"/>
<proteinExistence type="predicted"/>
<dbReference type="EMBL" id="LKHS01000004">
    <property type="protein sequence ID" value="KQH87137.1"/>
    <property type="molecule type" value="Genomic_DNA"/>
</dbReference>
<sequence>MRRIQTAAWLALVWAFGLSSVAQATEKPRVSEHGQDKTAAWLPSDVQGLVIVPTVAEGHLVYLHGIAGKGAYLSRNEDGELCIVAPLHIVAGNFEQGGIVVKETGPVTLRIYSREVSQALQNGDQVTSEHLHVTQGLSHEPGDVAIESGIGSQVHFILNPRRKWTSWLNGEWSAARCQTATEAQLKQLYTRQY</sequence>
<reference evidence="2 3" key="1">
    <citation type="submission" date="2015-08" db="EMBL/GenBank/DDBJ databases">
        <title>Antibacterial properties of a collection of Vibrionaceae strains.</title>
        <authorList>
            <person name="Giubergia S."/>
        </authorList>
    </citation>
    <scope>NUCLEOTIDE SEQUENCE [LARGE SCALE GENOMIC DNA]</scope>
    <source>
        <strain evidence="2 3">S0821</strain>
    </source>
</reference>
<keyword evidence="1" id="KW-0732">Signal</keyword>
<dbReference type="AlphaFoldDB" id="A0A0Q2MGQ8"/>
<evidence type="ECO:0000313" key="3">
    <source>
        <dbReference type="Proteomes" id="UP000051221"/>
    </source>
</evidence>
<protein>
    <recommendedName>
        <fullName evidence="4">Peptidase M23 domain-containing protein</fullName>
    </recommendedName>
</protein>
<gene>
    <name evidence="2" type="ORF">AMR76_05300</name>
</gene>
<feature type="signal peptide" evidence="1">
    <location>
        <begin position="1"/>
        <end position="24"/>
    </location>
</feature>
<dbReference type="RefSeq" id="WP_055465507.1">
    <property type="nucleotide sequence ID" value="NZ_LKHS01000004.1"/>
</dbReference>
<organism evidence="2 3">
    <name type="scientific">Vibrio furnissii</name>
    <dbReference type="NCBI Taxonomy" id="29494"/>
    <lineage>
        <taxon>Bacteria</taxon>
        <taxon>Pseudomonadati</taxon>
        <taxon>Pseudomonadota</taxon>
        <taxon>Gammaproteobacteria</taxon>
        <taxon>Vibrionales</taxon>
        <taxon>Vibrionaceae</taxon>
        <taxon>Vibrio</taxon>
    </lineage>
</organism>
<comment type="caution">
    <text evidence="2">The sequence shown here is derived from an EMBL/GenBank/DDBJ whole genome shotgun (WGS) entry which is preliminary data.</text>
</comment>
<accession>A0A0Q2MGQ8</accession>
<keyword evidence="3" id="KW-1185">Reference proteome</keyword>
<evidence type="ECO:0000256" key="1">
    <source>
        <dbReference type="SAM" id="SignalP"/>
    </source>
</evidence>
<feature type="chain" id="PRO_5006194542" description="Peptidase M23 domain-containing protein" evidence="1">
    <location>
        <begin position="25"/>
        <end position="193"/>
    </location>
</feature>
<name>A0A0Q2MGQ8_VIBFU</name>
<evidence type="ECO:0000313" key="2">
    <source>
        <dbReference type="EMBL" id="KQH87137.1"/>
    </source>
</evidence>
<dbReference type="Proteomes" id="UP000051221">
    <property type="component" value="Unassembled WGS sequence"/>
</dbReference>
<evidence type="ECO:0008006" key="4">
    <source>
        <dbReference type="Google" id="ProtNLM"/>
    </source>
</evidence>